<evidence type="ECO:0000256" key="1">
    <source>
        <dbReference type="SAM" id="MobiDB-lite"/>
    </source>
</evidence>
<feature type="region of interest" description="Disordered" evidence="1">
    <location>
        <begin position="237"/>
        <end position="267"/>
    </location>
</feature>
<proteinExistence type="predicted"/>
<dbReference type="Proteomes" id="UP001187415">
    <property type="component" value="Unassembled WGS sequence"/>
</dbReference>
<dbReference type="AlphaFoldDB" id="A0AA88S163"/>
<organism evidence="2 3">
    <name type="scientific">Channa striata</name>
    <name type="common">Snakehead murrel</name>
    <name type="synonym">Ophicephalus striatus</name>
    <dbReference type="NCBI Taxonomy" id="64152"/>
    <lineage>
        <taxon>Eukaryota</taxon>
        <taxon>Metazoa</taxon>
        <taxon>Chordata</taxon>
        <taxon>Craniata</taxon>
        <taxon>Vertebrata</taxon>
        <taxon>Euteleostomi</taxon>
        <taxon>Actinopterygii</taxon>
        <taxon>Neopterygii</taxon>
        <taxon>Teleostei</taxon>
        <taxon>Neoteleostei</taxon>
        <taxon>Acanthomorphata</taxon>
        <taxon>Anabantaria</taxon>
        <taxon>Anabantiformes</taxon>
        <taxon>Channoidei</taxon>
        <taxon>Channidae</taxon>
        <taxon>Channa</taxon>
    </lineage>
</organism>
<gene>
    <name evidence="2" type="ORF">Q5P01_020316</name>
</gene>
<evidence type="ECO:0000313" key="2">
    <source>
        <dbReference type="EMBL" id="KAK2826102.1"/>
    </source>
</evidence>
<name>A0AA88S163_CHASR</name>
<protein>
    <submittedName>
        <fullName evidence="2">Uncharacterized protein</fullName>
    </submittedName>
</protein>
<accession>A0AA88S163</accession>
<sequence>MGSTGSRPRLHKVAPCNGLQLEGEQLERHRTLPARSVTLEQLSESLGSRKTTLPPLKQEITHSTVSEPCFTGSLPQKQINYSSIIQSHPPRKPQALQPLPLQIGHTSANNSAGMTGDCTNGGVSQFSTIVQPGHVGSGRMIQGAYLEAQTALTQQAHRERQAHLRQARELGRHKVVHKVNGQNTNGIQRQKPVRRCTERDIFWDETAGKTTDPSCFLEPKSLLLLCEVKQNNRPNSKLLHKTVDTDQHDQAQGPKNRQGLRAVQQTGHRGWTLDKDLSWTTESVETQGEKTKRWLDVA</sequence>
<evidence type="ECO:0000313" key="3">
    <source>
        <dbReference type="Proteomes" id="UP001187415"/>
    </source>
</evidence>
<comment type="caution">
    <text evidence="2">The sequence shown here is derived from an EMBL/GenBank/DDBJ whole genome shotgun (WGS) entry which is preliminary data.</text>
</comment>
<dbReference type="EMBL" id="JAUPFM010000016">
    <property type="protein sequence ID" value="KAK2826102.1"/>
    <property type="molecule type" value="Genomic_DNA"/>
</dbReference>
<keyword evidence="3" id="KW-1185">Reference proteome</keyword>
<reference evidence="2" key="1">
    <citation type="submission" date="2023-07" db="EMBL/GenBank/DDBJ databases">
        <title>Chromosome-level Genome Assembly of Striped Snakehead (Channa striata).</title>
        <authorList>
            <person name="Liu H."/>
        </authorList>
    </citation>
    <scope>NUCLEOTIDE SEQUENCE</scope>
    <source>
        <strain evidence="2">Gz</strain>
        <tissue evidence="2">Muscle</tissue>
    </source>
</reference>